<organism evidence="2 3">
    <name type="scientific">Fictibacillus aquaticus</name>
    <dbReference type="NCBI Taxonomy" id="2021314"/>
    <lineage>
        <taxon>Bacteria</taxon>
        <taxon>Bacillati</taxon>
        <taxon>Bacillota</taxon>
        <taxon>Bacilli</taxon>
        <taxon>Bacillales</taxon>
        <taxon>Fictibacillaceae</taxon>
        <taxon>Fictibacillus</taxon>
    </lineage>
</organism>
<protein>
    <submittedName>
        <fullName evidence="2">Uncharacterized protein</fullName>
    </submittedName>
</protein>
<proteinExistence type="predicted"/>
<dbReference type="NCBIfam" id="NF047446">
    <property type="entry name" value="barrel_OmpL47"/>
    <property type="match status" value="1"/>
</dbReference>
<evidence type="ECO:0000313" key="3">
    <source>
        <dbReference type="Proteomes" id="UP000215059"/>
    </source>
</evidence>
<feature type="signal peptide" evidence="1">
    <location>
        <begin position="1"/>
        <end position="25"/>
    </location>
</feature>
<dbReference type="Gene3D" id="3.30.1920.20">
    <property type="match status" value="1"/>
</dbReference>
<dbReference type="OrthoDB" id="9801679at2"/>
<evidence type="ECO:0000313" key="2">
    <source>
        <dbReference type="EMBL" id="OYD57704.1"/>
    </source>
</evidence>
<accession>A0A235F9E4</accession>
<name>A0A235F9E4_9BACL</name>
<dbReference type="InterPro" id="IPR058094">
    <property type="entry name" value="Ig-like_OmpL47-like"/>
</dbReference>
<feature type="chain" id="PRO_5012782558" evidence="1">
    <location>
        <begin position="26"/>
        <end position="350"/>
    </location>
</feature>
<keyword evidence="1" id="KW-0732">Signal</keyword>
<dbReference type="Proteomes" id="UP000215059">
    <property type="component" value="Unassembled WGS sequence"/>
</dbReference>
<keyword evidence="3" id="KW-1185">Reference proteome</keyword>
<gene>
    <name evidence="2" type="ORF">CGZ90_13655</name>
</gene>
<comment type="caution">
    <text evidence="2">The sequence shown here is derived from an EMBL/GenBank/DDBJ whole genome shotgun (WGS) entry which is preliminary data.</text>
</comment>
<evidence type="ECO:0000256" key="1">
    <source>
        <dbReference type="SAM" id="SignalP"/>
    </source>
</evidence>
<dbReference type="EMBL" id="NOII01000003">
    <property type="protein sequence ID" value="OYD57704.1"/>
    <property type="molecule type" value="Genomic_DNA"/>
</dbReference>
<sequence length="350" mass="38275">MVKVKKLLFTGLVTGLLLVPTAALASEDVQYSTGSSVGSGLQQEQPAAVTSKALQAANLQASGNIVPITAPTPEYTANTTKFDLSSLWLYSKYPSIADDKLTVTFSSQMQKLNVTNGWWADWGPDVESRNPDVLFSDYTDQMTWTLSKPATSFGFEMATNSYGTHTYTVDYYSGEELVGSLTQTITSGWPANLKVFGAKASEGTFDRVTIRNHTNGGGFAVAQIRYSLDNTAPETYATLKMVKNNFHVNLAATDDITGVANTEYRVDGGDWKAYTGQFTVGTKQKLEYRSVDNAGNVEDAHYVGTDSEGFRVENVYVKTSDGRLLGPITQTLNSQQFLDLFLLGKWRVLE</sequence>
<dbReference type="RefSeq" id="WP_094253055.1">
    <property type="nucleotide sequence ID" value="NZ_JBHLXL010000001.1"/>
</dbReference>
<reference evidence="2 3" key="1">
    <citation type="submission" date="2017-07" db="EMBL/GenBank/DDBJ databases">
        <title>Fictibacillus sp. nov. GDSW-R2A3 Genome sequencing and assembly.</title>
        <authorList>
            <person name="Mayilraj S."/>
        </authorList>
    </citation>
    <scope>NUCLEOTIDE SEQUENCE [LARGE SCALE GENOMIC DNA]</scope>
    <source>
        <strain evidence="2 3">GDSW-R2A3</strain>
    </source>
</reference>
<dbReference type="AlphaFoldDB" id="A0A235F9E4"/>